<dbReference type="PANTHER" id="PTHR30614:SF0">
    <property type="entry name" value="L-CYSTINE TRANSPORT SYSTEM PERMEASE PROTEIN TCYL"/>
    <property type="match status" value="1"/>
</dbReference>
<dbReference type="Gene3D" id="1.10.3720.10">
    <property type="entry name" value="MetI-like"/>
    <property type="match status" value="1"/>
</dbReference>
<dbReference type="GO" id="GO:0022857">
    <property type="term" value="F:transmembrane transporter activity"/>
    <property type="evidence" value="ECO:0007669"/>
    <property type="project" value="InterPro"/>
</dbReference>
<dbReference type="CDD" id="cd06261">
    <property type="entry name" value="TM_PBP2"/>
    <property type="match status" value="1"/>
</dbReference>
<keyword evidence="4" id="KW-1003">Cell membrane</keyword>
<evidence type="ECO:0000259" key="10">
    <source>
        <dbReference type="PROSITE" id="PS50928"/>
    </source>
</evidence>
<dbReference type="SUPFAM" id="SSF161098">
    <property type="entry name" value="MetI-like"/>
    <property type="match status" value="1"/>
</dbReference>
<dbReference type="InterPro" id="IPR043429">
    <property type="entry name" value="ArtM/GltK/GlnP/TcyL/YhdX-like"/>
</dbReference>
<dbReference type="InterPro" id="IPR000515">
    <property type="entry name" value="MetI-like"/>
</dbReference>
<organism evidence="11 12">
    <name type="scientific">Caballeronia udeis</name>
    <dbReference type="NCBI Taxonomy" id="1232866"/>
    <lineage>
        <taxon>Bacteria</taxon>
        <taxon>Pseudomonadati</taxon>
        <taxon>Pseudomonadota</taxon>
        <taxon>Betaproteobacteria</taxon>
        <taxon>Burkholderiales</taxon>
        <taxon>Burkholderiaceae</taxon>
        <taxon>Caballeronia</taxon>
    </lineage>
</organism>
<evidence type="ECO:0000256" key="3">
    <source>
        <dbReference type="ARBA" id="ARBA00022448"/>
    </source>
</evidence>
<evidence type="ECO:0000313" key="11">
    <source>
        <dbReference type="EMBL" id="SAL68284.1"/>
    </source>
</evidence>
<evidence type="ECO:0000256" key="8">
    <source>
        <dbReference type="ARBA" id="ARBA00023136"/>
    </source>
</evidence>
<evidence type="ECO:0000256" key="1">
    <source>
        <dbReference type="ARBA" id="ARBA00004429"/>
    </source>
</evidence>
<evidence type="ECO:0000256" key="4">
    <source>
        <dbReference type="ARBA" id="ARBA00022475"/>
    </source>
</evidence>
<keyword evidence="5 9" id="KW-0812">Transmembrane</keyword>
<evidence type="ECO:0000256" key="6">
    <source>
        <dbReference type="ARBA" id="ARBA00022970"/>
    </source>
</evidence>
<dbReference type="GO" id="GO:0006865">
    <property type="term" value="P:amino acid transport"/>
    <property type="evidence" value="ECO:0007669"/>
    <property type="project" value="UniProtKB-KW"/>
</dbReference>
<name>A0A158JHI6_9BURK</name>
<accession>A0A158JHI6</accession>
<feature type="transmembrane region" description="Helical" evidence="9">
    <location>
        <begin position="205"/>
        <end position="229"/>
    </location>
</feature>
<proteinExistence type="inferred from homology"/>
<sequence>MWMNLLNWVVSNFQWIGTYFITAIIPGIIVTLKLLVFSGLLGFPFAVIVGFGRISRNKLIYGVASVFVSIIRGTPLLVQMFFYYRGLGSLLPSIPGIRHSFMWPYLSDGFYYVVFANVLSVGGYVGEVVRRALLSVPKGEIEAARVYGFRGAALVRRIWLPRAMQAMMPTFAGETVMLLKSTALASQVAVLDLLGQINVIRSETAVTYTPLLVLAVGYLVITLVIEAVFRRFEANFARSTRLLAA</sequence>
<evidence type="ECO:0000256" key="7">
    <source>
        <dbReference type="ARBA" id="ARBA00022989"/>
    </source>
</evidence>
<dbReference type="Proteomes" id="UP000054683">
    <property type="component" value="Unassembled WGS sequence"/>
</dbReference>
<evidence type="ECO:0000256" key="9">
    <source>
        <dbReference type="RuleBase" id="RU363032"/>
    </source>
</evidence>
<feature type="transmembrane region" description="Helical" evidence="9">
    <location>
        <begin position="109"/>
        <end position="129"/>
    </location>
</feature>
<reference evidence="11 12" key="1">
    <citation type="submission" date="2016-01" db="EMBL/GenBank/DDBJ databases">
        <authorList>
            <person name="Oliw E.H."/>
        </authorList>
    </citation>
    <scope>NUCLEOTIDE SEQUENCE [LARGE SCALE GENOMIC DNA]</scope>
    <source>
        <strain evidence="11">LMG 27134</strain>
    </source>
</reference>
<evidence type="ECO:0000256" key="5">
    <source>
        <dbReference type="ARBA" id="ARBA00022692"/>
    </source>
</evidence>
<keyword evidence="6" id="KW-0029">Amino-acid transport</keyword>
<dbReference type="InterPro" id="IPR035906">
    <property type="entry name" value="MetI-like_sf"/>
</dbReference>
<dbReference type="RefSeq" id="WP_231937379.1">
    <property type="nucleotide sequence ID" value="NZ_FCOK02000091.1"/>
</dbReference>
<comment type="subcellular location">
    <subcellularLocation>
        <location evidence="1">Cell inner membrane</location>
        <topology evidence="1">Multi-pass membrane protein</topology>
    </subcellularLocation>
    <subcellularLocation>
        <location evidence="9">Cell membrane</location>
        <topology evidence="9">Multi-pass membrane protein</topology>
    </subcellularLocation>
</comment>
<dbReference type="InterPro" id="IPR010065">
    <property type="entry name" value="AA_ABC_transptr_permease_3TM"/>
</dbReference>
<feature type="domain" description="ABC transmembrane type-1" evidence="10">
    <location>
        <begin position="24"/>
        <end position="229"/>
    </location>
</feature>
<dbReference type="GO" id="GO:0043190">
    <property type="term" value="C:ATP-binding cassette (ABC) transporter complex"/>
    <property type="evidence" value="ECO:0007669"/>
    <property type="project" value="InterPro"/>
</dbReference>
<feature type="transmembrane region" description="Helical" evidence="9">
    <location>
        <begin position="166"/>
        <end position="185"/>
    </location>
</feature>
<keyword evidence="7 9" id="KW-1133">Transmembrane helix</keyword>
<dbReference type="AlphaFoldDB" id="A0A158JHI6"/>
<keyword evidence="3 9" id="KW-0813">Transport</keyword>
<dbReference type="NCBIfam" id="TIGR01726">
    <property type="entry name" value="HEQRo_perm_3TM"/>
    <property type="match status" value="1"/>
</dbReference>
<gene>
    <name evidence="11" type="ORF">AWB69_07987</name>
</gene>
<dbReference type="EMBL" id="FCOK02000091">
    <property type="protein sequence ID" value="SAL68284.1"/>
    <property type="molecule type" value="Genomic_DNA"/>
</dbReference>
<evidence type="ECO:0000313" key="12">
    <source>
        <dbReference type="Proteomes" id="UP000054683"/>
    </source>
</evidence>
<dbReference type="PANTHER" id="PTHR30614">
    <property type="entry name" value="MEMBRANE COMPONENT OF AMINO ACID ABC TRANSPORTER"/>
    <property type="match status" value="1"/>
</dbReference>
<dbReference type="PROSITE" id="PS50928">
    <property type="entry name" value="ABC_TM1"/>
    <property type="match status" value="1"/>
</dbReference>
<protein>
    <submittedName>
        <fullName evidence="11">Polar amino acid ABC transporter inner membrane subunit</fullName>
    </submittedName>
</protein>
<feature type="transmembrane region" description="Helical" evidence="9">
    <location>
        <begin position="59"/>
        <end position="84"/>
    </location>
</feature>
<comment type="similarity">
    <text evidence="2">Belongs to the binding-protein-dependent transport system permease family. HisMQ subfamily.</text>
</comment>
<dbReference type="Pfam" id="PF00528">
    <property type="entry name" value="BPD_transp_1"/>
    <property type="match status" value="1"/>
</dbReference>
<keyword evidence="8 9" id="KW-0472">Membrane</keyword>
<evidence type="ECO:0000256" key="2">
    <source>
        <dbReference type="ARBA" id="ARBA00010072"/>
    </source>
</evidence>
<feature type="transmembrane region" description="Helical" evidence="9">
    <location>
        <begin position="20"/>
        <end position="47"/>
    </location>
</feature>